<reference evidence="2 3" key="1">
    <citation type="submission" date="2019-07" db="EMBL/GenBank/DDBJ databases">
        <title>Shewanella sp. YLB-06 whole genomic sequence.</title>
        <authorList>
            <person name="Yu L."/>
        </authorList>
    </citation>
    <scope>NUCLEOTIDE SEQUENCE [LARGE SCALE GENOMIC DNA]</scope>
    <source>
        <strain evidence="2 3">YLB-06</strain>
    </source>
</reference>
<sequence>MLLVFTRYKPNSHDLKKLGGRVASIESEFLTVFLQGTEEERWLFKLLRKGYVDARYKPSYVITKEELEWLGERVEYLQALTERLCKAKIACYLDK</sequence>
<dbReference type="RefSeq" id="WP_144046445.1">
    <property type="nucleotide sequence ID" value="NZ_CP041614.1"/>
</dbReference>
<organism evidence="2 3">
    <name type="scientific">Shewanella psychropiezotolerans</name>
    <dbReference type="NCBI Taxonomy" id="2593655"/>
    <lineage>
        <taxon>Bacteria</taxon>
        <taxon>Pseudomonadati</taxon>
        <taxon>Pseudomonadota</taxon>
        <taxon>Gammaproteobacteria</taxon>
        <taxon>Alteromonadales</taxon>
        <taxon>Shewanellaceae</taxon>
        <taxon>Shewanella</taxon>
    </lineage>
</organism>
<keyword evidence="3" id="KW-1185">Reference proteome</keyword>
<dbReference type="Pfam" id="PF05168">
    <property type="entry name" value="HEPN"/>
    <property type="match status" value="1"/>
</dbReference>
<evidence type="ECO:0000259" key="1">
    <source>
        <dbReference type="PROSITE" id="PS50910"/>
    </source>
</evidence>
<dbReference type="PROSITE" id="PS50910">
    <property type="entry name" value="HEPN"/>
    <property type="match status" value="1"/>
</dbReference>
<accession>A0ABX5WYB2</accession>
<protein>
    <submittedName>
        <fullName evidence="2">HEPN domain-containing protein</fullName>
    </submittedName>
</protein>
<gene>
    <name evidence="2" type="ORF">FM037_13600</name>
</gene>
<dbReference type="EMBL" id="CP041614">
    <property type="protein sequence ID" value="QDO84079.1"/>
    <property type="molecule type" value="Genomic_DNA"/>
</dbReference>
<evidence type="ECO:0000313" key="3">
    <source>
        <dbReference type="Proteomes" id="UP000315947"/>
    </source>
</evidence>
<proteinExistence type="predicted"/>
<feature type="domain" description="HEPN" evidence="1">
    <location>
        <begin position="1"/>
        <end position="84"/>
    </location>
</feature>
<evidence type="ECO:0000313" key="2">
    <source>
        <dbReference type="EMBL" id="QDO84079.1"/>
    </source>
</evidence>
<dbReference type="Gene3D" id="1.20.120.330">
    <property type="entry name" value="Nucleotidyltransferases domain 2"/>
    <property type="match status" value="1"/>
</dbReference>
<dbReference type="Proteomes" id="UP000315947">
    <property type="component" value="Chromosome"/>
</dbReference>
<dbReference type="InterPro" id="IPR007842">
    <property type="entry name" value="HEPN_dom"/>
</dbReference>
<name>A0ABX5WYB2_9GAMM</name>